<accession>A0A9P0LYV1</accession>
<dbReference type="Proteomes" id="UP001152888">
    <property type="component" value="Unassembled WGS sequence"/>
</dbReference>
<gene>
    <name evidence="2" type="ORF">ACAOBT_LOCUS28475</name>
</gene>
<evidence type="ECO:0000313" key="2">
    <source>
        <dbReference type="EMBL" id="CAH2005323.1"/>
    </source>
</evidence>
<evidence type="ECO:0000313" key="3">
    <source>
        <dbReference type="Proteomes" id="UP001152888"/>
    </source>
</evidence>
<dbReference type="Pfam" id="PF07699">
    <property type="entry name" value="Ephrin_rec_like"/>
    <property type="match status" value="1"/>
</dbReference>
<reference evidence="2" key="1">
    <citation type="submission" date="2022-03" db="EMBL/GenBank/DDBJ databases">
        <authorList>
            <person name="Sayadi A."/>
        </authorList>
    </citation>
    <scope>NUCLEOTIDE SEQUENCE</scope>
</reference>
<keyword evidence="3" id="KW-1185">Reference proteome</keyword>
<proteinExistence type="predicted"/>
<feature type="domain" description="Tyrosine-protein kinase ephrin type A/B receptor-like" evidence="1">
    <location>
        <begin position="64"/>
        <end position="94"/>
    </location>
</feature>
<dbReference type="EMBL" id="CAKOFQ010007634">
    <property type="protein sequence ID" value="CAH2005323.1"/>
    <property type="molecule type" value="Genomic_DNA"/>
</dbReference>
<sequence length="107" mass="12107">MRHKLQTETVRKRYQVVSLQLNAKAHLIPRSADKLSKFTILCAGGYGLEKEKQRVCVMCPRNTFSSDDGSFCKFCPNGQYQPEPGSKSCMSCTSPVDDSMCLRMLRH</sequence>
<protein>
    <recommendedName>
        <fullName evidence="1">Tyrosine-protein kinase ephrin type A/B receptor-like domain-containing protein</fullName>
    </recommendedName>
</protein>
<dbReference type="InterPro" id="IPR009030">
    <property type="entry name" value="Growth_fac_rcpt_cys_sf"/>
</dbReference>
<comment type="caution">
    <text evidence="2">The sequence shown here is derived from an EMBL/GenBank/DDBJ whole genome shotgun (WGS) entry which is preliminary data.</text>
</comment>
<dbReference type="OrthoDB" id="439917at2759"/>
<organism evidence="2 3">
    <name type="scientific">Acanthoscelides obtectus</name>
    <name type="common">Bean weevil</name>
    <name type="synonym">Bruchus obtectus</name>
    <dbReference type="NCBI Taxonomy" id="200917"/>
    <lineage>
        <taxon>Eukaryota</taxon>
        <taxon>Metazoa</taxon>
        <taxon>Ecdysozoa</taxon>
        <taxon>Arthropoda</taxon>
        <taxon>Hexapoda</taxon>
        <taxon>Insecta</taxon>
        <taxon>Pterygota</taxon>
        <taxon>Neoptera</taxon>
        <taxon>Endopterygota</taxon>
        <taxon>Coleoptera</taxon>
        <taxon>Polyphaga</taxon>
        <taxon>Cucujiformia</taxon>
        <taxon>Chrysomeloidea</taxon>
        <taxon>Chrysomelidae</taxon>
        <taxon>Bruchinae</taxon>
        <taxon>Bruchini</taxon>
        <taxon>Acanthoscelides</taxon>
    </lineage>
</organism>
<dbReference type="AlphaFoldDB" id="A0A9P0LYV1"/>
<dbReference type="SMART" id="SM01411">
    <property type="entry name" value="Ephrin_rec_like"/>
    <property type="match status" value="1"/>
</dbReference>
<dbReference type="Gene3D" id="2.10.50.10">
    <property type="entry name" value="Tumor Necrosis Factor Receptor, subunit A, domain 2"/>
    <property type="match status" value="1"/>
</dbReference>
<name>A0A9P0LYV1_ACAOB</name>
<evidence type="ECO:0000259" key="1">
    <source>
        <dbReference type="Pfam" id="PF07699"/>
    </source>
</evidence>
<dbReference type="InterPro" id="IPR011641">
    <property type="entry name" value="Tyr-kin_ephrin_A/B_rcpt-like"/>
</dbReference>
<dbReference type="SUPFAM" id="SSF57184">
    <property type="entry name" value="Growth factor receptor domain"/>
    <property type="match status" value="1"/>
</dbReference>